<dbReference type="InterPro" id="IPR023799">
    <property type="entry name" value="RbfA_dom_sf"/>
</dbReference>
<comment type="subunit">
    <text evidence="3">Monomer. Binds 30S ribosomal subunits, but not 50S ribosomal subunits or 70S ribosomes.</text>
</comment>
<sequence>MTDNGRAARLADRIKVLVAKILERGIRDPRLGFVTLTDVRVTGDLQHATIFYTVYGTDEERKSSAVALKRATGRIRSEVGKNLNIRLVPTIEFVHDALPENAAHLEDLLAKAKAQDEQVAKEREGKTFAGDENPYDIADED</sequence>
<comment type="similarity">
    <text evidence="3">Belongs to the RbfA family.</text>
</comment>
<dbReference type="PANTHER" id="PTHR33515:SF1">
    <property type="entry name" value="RIBOSOME-BINDING FACTOR A, CHLOROPLASTIC-RELATED"/>
    <property type="match status" value="1"/>
</dbReference>
<evidence type="ECO:0000313" key="5">
    <source>
        <dbReference type="EMBL" id="KAB1643602.1"/>
    </source>
</evidence>
<keyword evidence="6" id="KW-1185">Reference proteome</keyword>
<dbReference type="Gene3D" id="3.30.300.20">
    <property type="match status" value="1"/>
</dbReference>
<comment type="function">
    <text evidence="3">One of several proteins that assist in the late maturation steps of the functional core of the 30S ribosomal subunit. Associates with free 30S ribosomal subunits (but not with 30S subunits that are part of 70S ribosomes or polysomes). Required for efficient processing of 16S rRNA. May interact with the 5'-terminal helix region of 16S rRNA.</text>
</comment>
<feature type="compositionally biased region" description="Basic and acidic residues" evidence="4">
    <location>
        <begin position="116"/>
        <end position="126"/>
    </location>
</feature>
<dbReference type="NCBIfam" id="TIGR00082">
    <property type="entry name" value="rbfA"/>
    <property type="match status" value="1"/>
</dbReference>
<reference evidence="5 6" key="1">
    <citation type="submission" date="2019-09" db="EMBL/GenBank/DDBJ databases">
        <title>Phylogeny of genus Pseudoclavibacter and closely related genus.</title>
        <authorList>
            <person name="Li Y."/>
        </authorList>
    </citation>
    <scope>NUCLEOTIDE SEQUENCE [LARGE SCALE GENOMIC DNA]</scope>
    <source>
        <strain evidence="5 6">KCTC 13959</strain>
    </source>
</reference>
<dbReference type="Pfam" id="PF02033">
    <property type="entry name" value="RBFA"/>
    <property type="match status" value="1"/>
</dbReference>
<dbReference type="GO" id="GO:0005829">
    <property type="term" value="C:cytosol"/>
    <property type="evidence" value="ECO:0007669"/>
    <property type="project" value="TreeGrafter"/>
</dbReference>
<dbReference type="SUPFAM" id="SSF89919">
    <property type="entry name" value="Ribosome-binding factor A, RbfA"/>
    <property type="match status" value="1"/>
</dbReference>
<proteinExistence type="inferred from homology"/>
<dbReference type="RefSeq" id="WP_158052017.1">
    <property type="nucleotide sequence ID" value="NZ_WBKB01000003.1"/>
</dbReference>
<gene>
    <name evidence="3 5" type="primary">rbfA</name>
    <name evidence="5" type="ORF">F8O05_06930</name>
</gene>
<keyword evidence="2 3" id="KW-0690">Ribosome biogenesis</keyword>
<dbReference type="AlphaFoldDB" id="A0A7J5BBT7"/>
<comment type="caution">
    <text evidence="5">The sequence shown here is derived from an EMBL/GenBank/DDBJ whole genome shotgun (WGS) entry which is preliminary data.</text>
</comment>
<dbReference type="InterPro" id="IPR015946">
    <property type="entry name" value="KH_dom-like_a/b"/>
</dbReference>
<accession>A0A7J5BBT7</accession>
<keyword evidence="1 3" id="KW-0963">Cytoplasm</keyword>
<evidence type="ECO:0000313" key="6">
    <source>
        <dbReference type="Proteomes" id="UP000433493"/>
    </source>
</evidence>
<dbReference type="InterPro" id="IPR000238">
    <property type="entry name" value="RbfA"/>
</dbReference>
<protein>
    <recommendedName>
        <fullName evidence="3">Ribosome-binding factor A</fullName>
    </recommendedName>
</protein>
<evidence type="ECO:0000256" key="3">
    <source>
        <dbReference type="HAMAP-Rule" id="MF_00003"/>
    </source>
</evidence>
<dbReference type="PANTHER" id="PTHR33515">
    <property type="entry name" value="RIBOSOME-BINDING FACTOR A, CHLOROPLASTIC-RELATED"/>
    <property type="match status" value="1"/>
</dbReference>
<dbReference type="PROSITE" id="PS01319">
    <property type="entry name" value="RBFA"/>
    <property type="match status" value="1"/>
</dbReference>
<dbReference type="EMBL" id="WBKB01000003">
    <property type="protein sequence ID" value="KAB1643602.1"/>
    <property type="molecule type" value="Genomic_DNA"/>
</dbReference>
<evidence type="ECO:0000256" key="1">
    <source>
        <dbReference type="ARBA" id="ARBA00022490"/>
    </source>
</evidence>
<dbReference type="Proteomes" id="UP000433493">
    <property type="component" value="Unassembled WGS sequence"/>
</dbReference>
<dbReference type="GO" id="GO:0043024">
    <property type="term" value="F:ribosomal small subunit binding"/>
    <property type="evidence" value="ECO:0007669"/>
    <property type="project" value="TreeGrafter"/>
</dbReference>
<comment type="subcellular location">
    <subcellularLocation>
        <location evidence="3">Cytoplasm</location>
    </subcellularLocation>
</comment>
<name>A0A7J5BBT7_9MICO</name>
<dbReference type="OrthoDB" id="307788at2"/>
<dbReference type="InterPro" id="IPR020053">
    <property type="entry name" value="Ribosome-bd_factorA_CS"/>
</dbReference>
<evidence type="ECO:0000256" key="2">
    <source>
        <dbReference type="ARBA" id="ARBA00022517"/>
    </source>
</evidence>
<organism evidence="5 6">
    <name type="scientific">Gulosibacter chungangensis</name>
    <dbReference type="NCBI Taxonomy" id="979746"/>
    <lineage>
        <taxon>Bacteria</taxon>
        <taxon>Bacillati</taxon>
        <taxon>Actinomycetota</taxon>
        <taxon>Actinomycetes</taxon>
        <taxon>Micrococcales</taxon>
        <taxon>Microbacteriaceae</taxon>
        <taxon>Gulosibacter</taxon>
    </lineage>
</organism>
<dbReference type="GO" id="GO:0030490">
    <property type="term" value="P:maturation of SSU-rRNA"/>
    <property type="evidence" value="ECO:0007669"/>
    <property type="project" value="UniProtKB-UniRule"/>
</dbReference>
<dbReference type="HAMAP" id="MF_00003">
    <property type="entry name" value="RbfA"/>
    <property type="match status" value="1"/>
</dbReference>
<feature type="region of interest" description="Disordered" evidence="4">
    <location>
        <begin position="116"/>
        <end position="141"/>
    </location>
</feature>
<evidence type="ECO:0000256" key="4">
    <source>
        <dbReference type="SAM" id="MobiDB-lite"/>
    </source>
</evidence>